<sequence>MPETDKEKEDEEYLAITAAFQRFVDRVRQGRDPDDEFEELVTLRAESCMRHAFSGFGYEWDEALELIRNKDDLSALDREKRAVLLAAVDNIVDFATAEEHQMVSELPDFDEEDDDAPDRSDESDSDPDEDDMMETWLAICSKYNDRYAHVENQDVEYAMIVAAAYISYSSESTLMYMTMGDERVRPWHLQYEGFTAPKSSFPAWLIPPIEHGCRCYLVDEHHDSMVGVVVAQKMPEMPEWFNPTFKESVAQGGRIFSDEHPYFNISKEHVGHLRTIAEKIKSRYIG</sequence>
<feature type="compositionally biased region" description="Acidic residues" evidence="1">
    <location>
        <begin position="107"/>
        <end position="116"/>
    </location>
</feature>
<dbReference type="EMBL" id="BK059083">
    <property type="protein sequence ID" value="DAE28221.1"/>
    <property type="molecule type" value="Genomic_DNA"/>
</dbReference>
<protein>
    <submittedName>
        <fullName evidence="2">Minor capsid component</fullName>
    </submittedName>
</protein>
<evidence type="ECO:0000313" key="2">
    <source>
        <dbReference type="EMBL" id="DAE28221.1"/>
    </source>
</evidence>
<reference evidence="2" key="1">
    <citation type="journal article" date="2021" name="Proc. Natl. Acad. Sci. U.S.A.">
        <title>A Catalog of Tens of Thousands of Viruses from Human Metagenomes Reveals Hidden Associations with Chronic Diseases.</title>
        <authorList>
            <person name="Tisza M.J."/>
            <person name="Buck C.B."/>
        </authorList>
    </citation>
    <scope>NUCLEOTIDE SEQUENCE</scope>
    <source>
        <strain evidence="2">CtuZj11</strain>
    </source>
</reference>
<proteinExistence type="predicted"/>
<evidence type="ECO:0000256" key="1">
    <source>
        <dbReference type="SAM" id="MobiDB-lite"/>
    </source>
</evidence>
<accession>A0A8S5RAY6</accession>
<feature type="region of interest" description="Disordered" evidence="1">
    <location>
        <begin position="104"/>
        <end position="131"/>
    </location>
</feature>
<organism evidence="2">
    <name type="scientific">virus sp. ctuZj11</name>
    <dbReference type="NCBI Taxonomy" id="2825825"/>
    <lineage>
        <taxon>Viruses</taxon>
    </lineage>
</organism>
<name>A0A8S5RAY6_9VIRU</name>